<organism evidence="6 7">
    <name type="scientific">Deinococcus malanensis</name>
    <dbReference type="NCBI Taxonomy" id="1706855"/>
    <lineage>
        <taxon>Bacteria</taxon>
        <taxon>Thermotogati</taxon>
        <taxon>Deinococcota</taxon>
        <taxon>Deinococci</taxon>
        <taxon>Deinococcales</taxon>
        <taxon>Deinococcaceae</taxon>
        <taxon>Deinococcus</taxon>
    </lineage>
</organism>
<feature type="domain" description="PDZ" evidence="5">
    <location>
        <begin position="280"/>
        <end position="379"/>
    </location>
</feature>
<dbReference type="InterPro" id="IPR036034">
    <property type="entry name" value="PDZ_sf"/>
</dbReference>
<dbReference type="SMART" id="SM00228">
    <property type="entry name" value="PDZ"/>
    <property type="match status" value="1"/>
</dbReference>
<dbReference type="GO" id="GO:0008233">
    <property type="term" value="F:peptidase activity"/>
    <property type="evidence" value="ECO:0007669"/>
    <property type="project" value="UniProtKB-KW"/>
</dbReference>
<reference evidence="7" key="1">
    <citation type="journal article" date="2019" name="Int. J. Syst. Evol. Microbiol.">
        <title>The Global Catalogue of Microorganisms (GCM) 10K type strain sequencing project: providing services to taxonomists for standard genome sequencing and annotation.</title>
        <authorList>
            <consortium name="The Broad Institute Genomics Platform"/>
            <consortium name="The Broad Institute Genome Sequencing Center for Infectious Disease"/>
            <person name="Wu L."/>
            <person name="Ma J."/>
        </authorList>
    </citation>
    <scope>NUCLEOTIDE SEQUENCE [LARGE SCALE GENOMIC DNA]</scope>
    <source>
        <strain evidence="7">JCM 30331</strain>
    </source>
</reference>
<dbReference type="Gene3D" id="2.40.10.120">
    <property type="match status" value="1"/>
</dbReference>
<dbReference type="PANTHER" id="PTHR43343:SF3">
    <property type="entry name" value="PROTEASE DO-LIKE 8, CHLOROPLASTIC"/>
    <property type="match status" value="1"/>
</dbReference>
<dbReference type="Pfam" id="PF13180">
    <property type="entry name" value="PDZ_2"/>
    <property type="match status" value="1"/>
</dbReference>
<dbReference type="InterPro" id="IPR001478">
    <property type="entry name" value="PDZ"/>
</dbReference>
<accession>A0ABQ2F3E9</accession>
<evidence type="ECO:0000256" key="2">
    <source>
        <dbReference type="ARBA" id="ARBA00022801"/>
    </source>
</evidence>
<dbReference type="Gene3D" id="2.30.42.10">
    <property type="match status" value="1"/>
</dbReference>
<evidence type="ECO:0000256" key="1">
    <source>
        <dbReference type="ARBA" id="ARBA00022670"/>
    </source>
</evidence>
<keyword evidence="2" id="KW-0378">Hydrolase</keyword>
<dbReference type="PROSITE" id="PS50106">
    <property type="entry name" value="PDZ"/>
    <property type="match status" value="1"/>
</dbReference>
<feature type="chain" id="PRO_5045906631" evidence="4">
    <location>
        <begin position="20"/>
        <end position="398"/>
    </location>
</feature>
<protein>
    <submittedName>
        <fullName evidence="6">Serine protease</fullName>
    </submittedName>
</protein>
<name>A0ABQ2F3E9_9DEIO</name>
<dbReference type="SUPFAM" id="SSF50494">
    <property type="entry name" value="Trypsin-like serine proteases"/>
    <property type="match status" value="1"/>
</dbReference>
<dbReference type="PRINTS" id="PR00834">
    <property type="entry name" value="PROTEASES2C"/>
</dbReference>
<keyword evidence="7" id="KW-1185">Reference proteome</keyword>
<evidence type="ECO:0000313" key="7">
    <source>
        <dbReference type="Proteomes" id="UP000647587"/>
    </source>
</evidence>
<proteinExistence type="predicted"/>
<gene>
    <name evidence="6" type="ORF">GCM10008955_34590</name>
</gene>
<sequence length="398" mass="40465">MPKALVLTVLLAFASPFCAAQTSPAPTNPAPTTPAPSTPTAPPSALPAAERATVNVIERALGSVLYIEATTPRQSQGTFSSPLFADPRSQGNQSSGSGFFVNAEGFALTNYHVVEGATRLSVTLRDSRQTFTARVVGTAPDYYLALIQVQGVPANLIRPLPLGNSSGLRIGQTTIALGAPFGLQFSATTGIVSATERTIPTGVRSIAQSAIQTDAAINPGNSGGPLLDSAGRVIGVNTTILSPAGAATGVGQSAGVGFAIPINIAAGLLSRLQAGQTIVGPVIGVALAPFDLTEQARAQYNLPRTGALVSQVTPNSPAAQAGVSGGTTRIQTPVGPVFLGGDVITAINGQTIESAADLREYLFTRQAGERVTLTINRAGQTQTLQVTLAPGTVPGTPR</sequence>
<evidence type="ECO:0000313" key="6">
    <source>
        <dbReference type="EMBL" id="GGK37754.1"/>
    </source>
</evidence>
<dbReference type="Pfam" id="PF13365">
    <property type="entry name" value="Trypsin_2"/>
    <property type="match status" value="1"/>
</dbReference>
<feature type="signal peptide" evidence="4">
    <location>
        <begin position="1"/>
        <end position="19"/>
    </location>
</feature>
<comment type="caution">
    <text evidence="6">The sequence shown here is derived from an EMBL/GenBank/DDBJ whole genome shotgun (WGS) entry which is preliminary data.</text>
</comment>
<dbReference type="PANTHER" id="PTHR43343">
    <property type="entry name" value="PEPTIDASE S12"/>
    <property type="match status" value="1"/>
</dbReference>
<dbReference type="InterPro" id="IPR051201">
    <property type="entry name" value="Chloro_Bact_Ser_Proteases"/>
</dbReference>
<dbReference type="GO" id="GO:0006508">
    <property type="term" value="P:proteolysis"/>
    <property type="evidence" value="ECO:0007669"/>
    <property type="project" value="UniProtKB-KW"/>
</dbReference>
<dbReference type="InterPro" id="IPR001940">
    <property type="entry name" value="Peptidase_S1C"/>
</dbReference>
<evidence type="ECO:0000256" key="3">
    <source>
        <dbReference type="SAM" id="MobiDB-lite"/>
    </source>
</evidence>
<feature type="region of interest" description="Disordered" evidence="3">
    <location>
        <begin position="22"/>
        <end position="48"/>
    </location>
</feature>
<keyword evidence="1 6" id="KW-0645">Protease</keyword>
<feature type="compositionally biased region" description="Pro residues" evidence="3">
    <location>
        <begin position="26"/>
        <end position="45"/>
    </location>
</feature>
<dbReference type="RefSeq" id="WP_189010998.1">
    <property type="nucleotide sequence ID" value="NZ_BMPP01000017.1"/>
</dbReference>
<dbReference type="Proteomes" id="UP000647587">
    <property type="component" value="Unassembled WGS sequence"/>
</dbReference>
<dbReference type="InterPro" id="IPR009003">
    <property type="entry name" value="Peptidase_S1_PA"/>
</dbReference>
<evidence type="ECO:0000256" key="4">
    <source>
        <dbReference type="SAM" id="SignalP"/>
    </source>
</evidence>
<keyword evidence="4" id="KW-0732">Signal</keyword>
<dbReference type="SUPFAM" id="SSF50156">
    <property type="entry name" value="PDZ domain-like"/>
    <property type="match status" value="1"/>
</dbReference>
<dbReference type="EMBL" id="BMPP01000017">
    <property type="protein sequence ID" value="GGK37754.1"/>
    <property type="molecule type" value="Genomic_DNA"/>
</dbReference>
<evidence type="ECO:0000259" key="5">
    <source>
        <dbReference type="PROSITE" id="PS50106"/>
    </source>
</evidence>